<evidence type="ECO:0000313" key="3">
    <source>
        <dbReference type="Proteomes" id="UP001500618"/>
    </source>
</evidence>
<comment type="caution">
    <text evidence="2">The sequence shown here is derived from an EMBL/GenBank/DDBJ whole genome shotgun (WGS) entry which is preliminary data.</text>
</comment>
<reference evidence="2 3" key="1">
    <citation type="journal article" date="2019" name="Int. J. Syst. Evol. Microbiol.">
        <title>The Global Catalogue of Microorganisms (GCM) 10K type strain sequencing project: providing services to taxonomists for standard genome sequencing and annotation.</title>
        <authorList>
            <consortium name="The Broad Institute Genomics Platform"/>
            <consortium name="The Broad Institute Genome Sequencing Center for Infectious Disease"/>
            <person name="Wu L."/>
            <person name="Ma J."/>
        </authorList>
    </citation>
    <scope>NUCLEOTIDE SEQUENCE [LARGE SCALE GENOMIC DNA]</scope>
    <source>
        <strain evidence="2 3">JCM 14718</strain>
    </source>
</reference>
<gene>
    <name evidence="2" type="ORF">GCM10009765_35200</name>
</gene>
<dbReference type="Proteomes" id="UP001500618">
    <property type="component" value="Unassembled WGS sequence"/>
</dbReference>
<proteinExistence type="predicted"/>
<sequence length="87" mass="9298">MVSWQHMIRPCQNNRDIARMLSVQGEGDVPFAGGAAGPIARTDPPRQNTGRLRPDVVLDDLIVSTNGGLPALCRTHAPSVPNLIDGD</sequence>
<organism evidence="2 3">
    <name type="scientific">Fodinicola feengrottensis</name>
    <dbReference type="NCBI Taxonomy" id="435914"/>
    <lineage>
        <taxon>Bacteria</taxon>
        <taxon>Bacillati</taxon>
        <taxon>Actinomycetota</taxon>
        <taxon>Actinomycetes</taxon>
        <taxon>Mycobacteriales</taxon>
        <taxon>Fodinicola</taxon>
    </lineage>
</organism>
<name>A0ABN2H7Q1_9ACTN</name>
<accession>A0ABN2H7Q1</accession>
<evidence type="ECO:0000313" key="2">
    <source>
        <dbReference type="EMBL" id="GAA1682958.1"/>
    </source>
</evidence>
<evidence type="ECO:0000256" key="1">
    <source>
        <dbReference type="SAM" id="MobiDB-lite"/>
    </source>
</evidence>
<protein>
    <submittedName>
        <fullName evidence="2">Uncharacterized protein</fullName>
    </submittedName>
</protein>
<keyword evidence="3" id="KW-1185">Reference proteome</keyword>
<feature type="region of interest" description="Disordered" evidence="1">
    <location>
        <begin position="32"/>
        <end position="52"/>
    </location>
</feature>
<dbReference type="EMBL" id="BAAANY010000011">
    <property type="protein sequence ID" value="GAA1682958.1"/>
    <property type="molecule type" value="Genomic_DNA"/>
</dbReference>